<dbReference type="Pfam" id="PF01663">
    <property type="entry name" value="Phosphodiest"/>
    <property type="match status" value="1"/>
</dbReference>
<dbReference type="AlphaFoldDB" id="A0A292YQE3"/>
<name>A0A292YQE3_9BACL</name>
<protein>
    <submittedName>
        <fullName evidence="1">Antitoxin</fullName>
    </submittedName>
</protein>
<reference evidence="2" key="1">
    <citation type="submission" date="2017-07" db="EMBL/GenBank/DDBJ databases">
        <title>Draft genome sequence of Effusibacillus lacus strain skLN1.</title>
        <authorList>
            <person name="Watanabe M."/>
            <person name="Kojima H."/>
            <person name="Fukui M."/>
        </authorList>
    </citation>
    <scope>NUCLEOTIDE SEQUENCE [LARGE SCALE GENOMIC DNA]</scope>
    <source>
        <strain evidence="2">skLN1</strain>
    </source>
</reference>
<dbReference type="RefSeq" id="WP_096182454.1">
    <property type="nucleotide sequence ID" value="NZ_BDUF01000063.1"/>
</dbReference>
<dbReference type="GO" id="GO:0016787">
    <property type="term" value="F:hydrolase activity"/>
    <property type="evidence" value="ECO:0007669"/>
    <property type="project" value="UniProtKB-ARBA"/>
</dbReference>
<dbReference type="OrthoDB" id="2381338at2"/>
<dbReference type="PANTHER" id="PTHR10151:SF120">
    <property type="entry name" value="BIS(5'-ADENOSYL)-TRIPHOSPHATASE"/>
    <property type="match status" value="1"/>
</dbReference>
<keyword evidence="2" id="KW-1185">Reference proteome</keyword>
<dbReference type="InterPro" id="IPR017850">
    <property type="entry name" value="Alkaline_phosphatase_core_sf"/>
</dbReference>
<organism evidence="1 2">
    <name type="scientific">Effusibacillus lacus</name>
    <dbReference type="NCBI Taxonomy" id="1348429"/>
    <lineage>
        <taxon>Bacteria</taxon>
        <taxon>Bacillati</taxon>
        <taxon>Bacillota</taxon>
        <taxon>Bacilli</taxon>
        <taxon>Bacillales</taxon>
        <taxon>Alicyclobacillaceae</taxon>
        <taxon>Effusibacillus</taxon>
    </lineage>
</organism>
<dbReference type="EMBL" id="BDUF01000063">
    <property type="protein sequence ID" value="GAX90725.1"/>
    <property type="molecule type" value="Genomic_DNA"/>
</dbReference>
<dbReference type="Gene3D" id="3.40.720.10">
    <property type="entry name" value="Alkaline Phosphatase, subunit A"/>
    <property type="match status" value="1"/>
</dbReference>
<dbReference type="InterPro" id="IPR002591">
    <property type="entry name" value="Phosphodiest/P_Trfase"/>
</dbReference>
<proteinExistence type="predicted"/>
<evidence type="ECO:0000313" key="2">
    <source>
        <dbReference type="Proteomes" id="UP000217785"/>
    </source>
</evidence>
<accession>A0A292YQE3</accession>
<evidence type="ECO:0000313" key="1">
    <source>
        <dbReference type="EMBL" id="GAX90725.1"/>
    </source>
</evidence>
<dbReference type="PANTHER" id="PTHR10151">
    <property type="entry name" value="ECTONUCLEOTIDE PYROPHOSPHATASE/PHOSPHODIESTERASE"/>
    <property type="match status" value="1"/>
</dbReference>
<dbReference type="SUPFAM" id="SSF53649">
    <property type="entry name" value="Alkaline phosphatase-like"/>
    <property type="match status" value="1"/>
</dbReference>
<comment type="caution">
    <text evidence="1">The sequence shown here is derived from an EMBL/GenBank/DDBJ whole genome shotgun (WGS) entry which is preliminary data.</text>
</comment>
<dbReference type="Proteomes" id="UP000217785">
    <property type="component" value="Unassembled WGS sequence"/>
</dbReference>
<sequence length="486" mass="54889">MKKVILLLVDSLMPAVLEDCLRHKTVPALQFLKDRGRYWPDCVTVFPTMTATVDSSLVTGVYPDRHRIPGLIWYDPETKSIINYLNGWRCVWKLGLNHCVQNVLYDLNEKHLSKQVTTLFEELASRGKTSASLNAIIHRGTQKHQVRLPFLLNLITGFRFNQQISGPDVLTLGSMVQTDMEGTIPYYLKGLRHLFGINDKYAVTVAINLIRSGKQPDFMLVYLPDNDKKVHKKNPAHAEGSLIQVDHHLQEILNAFGSWEQALDQCVFIVTGDHGQTRIGKGQEFNVDLDKVLEPFRVLQPGEQAGDHDLVVCNNERSAYLYPLKPDQQELILQRLSMESRFDLIAWKKGKGVAVKEGGSGREVYFEPEGSLADIYGATWAITGEWAVLDLSVKQGILNYGCYPDALSRLYGALYSQDIPMIVVTARPRYELISRYYPRHMNGGCHGSLHQYDSLIPLLVAGTETPVKEPPRLVNLKQFVLGLFET</sequence>
<gene>
    <name evidence="1" type="ORF">EFBL_2366</name>
</gene>